<dbReference type="EMBL" id="JAJA02000001">
    <property type="protein sequence ID" value="KWS03980.1"/>
    <property type="molecule type" value="Genomic_DNA"/>
</dbReference>
<evidence type="ECO:0000313" key="1">
    <source>
        <dbReference type="EMBL" id="KWS03980.1"/>
    </source>
</evidence>
<dbReference type="AlphaFoldDB" id="A0A120AG37"/>
<comment type="caution">
    <text evidence="1">The sequence shown here is derived from an EMBL/GenBank/DDBJ whole genome shotgun (WGS) entry which is preliminary data.</text>
</comment>
<reference evidence="1 2" key="1">
    <citation type="journal article" date="2014" name="Genome Announc.">
        <title>Draft Genome Sequence of Lysobacter capsici AZ78, a Bacterium Antagonistic to Plant-Pathogenic Oomycetes.</title>
        <authorList>
            <person name="Puopolo G."/>
            <person name="Sonego P."/>
            <person name="Engelen K."/>
            <person name="Pertot I."/>
        </authorList>
    </citation>
    <scope>NUCLEOTIDE SEQUENCE [LARGE SCALE GENOMIC DNA]</scope>
    <source>
        <strain evidence="1 2">AZ78</strain>
    </source>
</reference>
<name>A0A120AG37_9GAMM</name>
<proteinExistence type="predicted"/>
<sequence length="47" mass="4917">MLGAVCVIVHDEGTRGAAAARIAWKRKLRASIADAGRSALDDGGRRP</sequence>
<keyword evidence="2" id="KW-1185">Reference proteome</keyword>
<organism evidence="1 2">
    <name type="scientific">Lysobacter capsici AZ78</name>
    <dbReference type="NCBI Taxonomy" id="1444315"/>
    <lineage>
        <taxon>Bacteria</taxon>
        <taxon>Pseudomonadati</taxon>
        <taxon>Pseudomonadota</taxon>
        <taxon>Gammaproteobacteria</taxon>
        <taxon>Lysobacterales</taxon>
        <taxon>Lysobacteraceae</taxon>
        <taxon>Lysobacter</taxon>
    </lineage>
</organism>
<evidence type="ECO:0000313" key="2">
    <source>
        <dbReference type="Proteomes" id="UP000023435"/>
    </source>
</evidence>
<gene>
    <name evidence="1" type="ORF">AZ78_1529</name>
</gene>
<dbReference type="Proteomes" id="UP000023435">
    <property type="component" value="Unassembled WGS sequence"/>
</dbReference>
<protein>
    <submittedName>
        <fullName evidence="1">Uncharacterized protein</fullName>
    </submittedName>
</protein>
<accession>A0A120AG37</accession>